<dbReference type="OrthoDB" id="432412at2759"/>
<keyword evidence="3" id="KW-1185">Reference proteome</keyword>
<dbReference type="PANTHER" id="PTHR15955:SF8">
    <property type="entry name" value="RWD DOMAIN-CONTAINING PROTEIN 2B-RELATED"/>
    <property type="match status" value="1"/>
</dbReference>
<dbReference type="RefSeq" id="XP_007867594.1">
    <property type="nucleotide sequence ID" value="XM_007869403.1"/>
</dbReference>
<dbReference type="KEGG" id="gtr:GLOTRDRAFT_111623"/>
<evidence type="ECO:0000259" key="1">
    <source>
        <dbReference type="Pfam" id="PF06544"/>
    </source>
</evidence>
<dbReference type="CDD" id="cd24163">
    <property type="entry name" value="RWDD2_C"/>
    <property type="match status" value="1"/>
</dbReference>
<dbReference type="eggNOG" id="ENOG502SETM">
    <property type="taxonomic scope" value="Eukaryota"/>
</dbReference>
<proteinExistence type="predicted"/>
<name>S7Q2S3_GLOTA</name>
<dbReference type="EMBL" id="KB469304">
    <property type="protein sequence ID" value="EPQ54296.1"/>
    <property type="molecule type" value="Genomic_DNA"/>
</dbReference>
<protein>
    <recommendedName>
        <fullName evidence="1">Small nuclear ribonucleoprotein Prp3 C-terminal domain-containing protein</fullName>
    </recommendedName>
</protein>
<dbReference type="Proteomes" id="UP000030669">
    <property type="component" value="Unassembled WGS sequence"/>
</dbReference>
<reference evidence="2 3" key="1">
    <citation type="journal article" date="2012" name="Science">
        <title>The Paleozoic origin of enzymatic lignin decomposition reconstructed from 31 fungal genomes.</title>
        <authorList>
            <person name="Floudas D."/>
            <person name="Binder M."/>
            <person name="Riley R."/>
            <person name="Barry K."/>
            <person name="Blanchette R.A."/>
            <person name="Henrissat B."/>
            <person name="Martinez A.T."/>
            <person name="Otillar R."/>
            <person name="Spatafora J.W."/>
            <person name="Yadav J.S."/>
            <person name="Aerts A."/>
            <person name="Benoit I."/>
            <person name="Boyd A."/>
            <person name="Carlson A."/>
            <person name="Copeland A."/>
            <person name="Coutinho P.M."/>
            <person name="de Vries R.P."/>
            <person name="Ferreira P."/>
            <person name="Findley K."/>
            <person name="Foster B."/>
            <person name="Gaskell J."/>
            <person name="Glotzer D."/>
            <person name="Gorecki P."/>
            <person name="Heitman J."/>
            <person name="Hesse C."/>
            <person name="Hori C."/>
            <person name="Igarashi K."/>
            <person name="Jurgens J.A."/>
            <person name="Kallen N."/>
            <person name="Kersten P."/>
            <person name="Kohler A."/>
            <person name="Kuees U."/>
            <person name="Kumar T.K.A."/>
            <person name="Kuo A."/>
            <person name="LaButti K."/>
            <person name="Larrondo L.F."/>
            <person name="Lindquist E."/>
            <person name="Ling A."/>
            <person name="Lombard V."/>
            <person name="Lucas S."/>
            <person name="Lundell T."/>
            <person name="Martin R."/>
            <person name="McLaughlin D.J."/>
            <person name="Morgenstern I."/>
            <person name="Morin E."/>
            <person name="Murat C."/>
            <person name="Nagy L.G."/>
            <person name="Nolan M."/>
            <person name="Ohm R.A."/>
            <person name="Patyshakuliyeva A."/>
            <person name="Rokas A."/>
            <person name="Ruiz-Duenas F.J."/>
            <person name="Sabat G."/>
            <person name="Salamov A."/>
            <person name="Samejima M."/>
            <person name="Schmutz J."/>
            <person name="Slot J.C."/>
            <person name="St John F."/>
            <person name="Stenlid J."/>
            <person name="Sun H."/>
            <person name="Sun S."/>
            <person name="Syed K."/>
            <person name="Tsang A."/>
            <person name="Wiebenga A."/>
            <person name="Young D."/>
            <person name="Pisabarro A."/>
            <person name="Eastwood D.C."/>
            <person name="Martin F."/>
            <person name="Cullen D."/>
            <person name="Grigoriev I.V."/>
            <person name="Hibbett D.S."/>
        </authorList>
    </citation>
    <scope>NUCLEOTIDE SEQUENCE [LARGE SCALE GENOMIC DNA]</scope>
    <source>
        <strain evidence="2 3">ATCC 11539</strain>
    </source>
</reference>
<dbReference type="InterPro" id="IPR010541">
    <property type="entry name" value="Prp3_C"/>
</dbReference>
<dbReference type="HOGENOM" id="CLU_1970495_0_0_1"/>
<dbReference type="AlphaFoldDB" id="S7Q2S3"/>
<dbReference type="InterPro" id="IPR017359">
    <property type="entry name" value="Phi-like"/>
</dbReference>
<feature type="domain" description="Small nuclear ribonucleoprotein Prp3 C-terminal" evidence="1">
    <location>
        <begin position="9"/>
        <end position="73"/>
    </location>
</feature>
<organism evidence="2 3">
    <name type="scientific">Gloeophyllum trabeum (strain ATCC 11539 / FP-39264 / Madison 617)</name>
    <name type="common">Brown rot fungus</name>
    <dbReference type="NCBI Taxonomy" id="670483"/>
    <lineage>
        <taxon>Eukaryota</taxon>
        <taxon>Fungi</taxon>
        <taxon>Dikarya</taxon>
        <taxon>Basidiomycota</taxon>
        <taxon>Agaricomycotina</taxon>
        <taxon>Agaricomycetes</taxon>
        <taxon>Gloeophyllales</taxon>
        <taxon>Gloeophyllaceae</taxon>
        <taxon>Gloeophyllum</taxon>
    </lineage>
</organism>
<evidence type="ECO:0000313" key="3">
    <source>
        <dbReference type="Proteomes" id="UP000030669"/>
    </source>
</evidence>
<accession>S7Q2S3</accession>
<gene>
    <name evidence="2" type="ORF">GLOTRDRAFT_111623</name>
</gene>
<dbReference type="InterPro" id="IPR059181">
    <property type="entry name" value="RWDD2A-B_C"/>
</dbReference>
<evidence type="ECO:0000313" key="2">
    <source>
        <dbReference type="EMBL" id="EPQ54296.1"/>
    </source>
</evidence>
<sequence>MPPADLRAVLFFHHISNRAKIRSLHQLTVEHSLRGYLKLGKPAVLVCQGEESDVDEYLKKVKSMRWQQARVEVKDHVASDAAAHIPANLRGLEEVATLSELTQRLRLLGSDWERWFKRGMGFGPR</sequence>
<dbReference type="GeneID" id="19299417"/>
<dbReference type="OMA" id="CALHANI"/>
<dbReference type="Pfam" id="PF06544">
    <property type="entry name" value="Prp3_C"/>
    <property type="match status" value="1"/>
</dbReference>
<dbReference type="PANTHER" id="PTHR15955">
    <property type="entry name" value="RWD DOMAIN CONTAINING PROTEIN 2"/>
    <property type="match status" value="1"/>
</dbReference>